<dbReference type="EMBL" id="LR796235">
    <property type="protein sequence ID" value="CAB4130092.1"/>
    <property type="molecule type" value="Genomic_DNA"/>
</dbReference>
<evidence type="ECO:0000313" key="1">
    <source>
        <dbReference type="EMBL" id="CAB4130092.1"/>
    </source>
</evidence>
<proteinExistence type="predicted"/>
<sequence length="210" mass="25523">MNLQESIRKILREELSPRVKRRIDPYEMEKEFLDSFDFAYYGRARSYNRTRSLDELIYTTISIMMDGYHWRFVSTLPEDEFWYDDIHTGLENHYKDRIIQMYNKRQGINETILMEEKETEFSTPFKRRLGRFTSFVWNNNAINYPCDFENFDSFIHGIHVEVMDMVSDGSDTDGPLSDWLTYIDAIRYIQRYMSDDLKEYYNRECVKKND</sequence>
<organism evidence="1">
    <name type="scientific">uncultured Caudovirales phage</name>
    <dbReference type="NCBI Taxonomy" id="2100421"/>
    <lineage>
        <taxon>Viruses</taxon>
        <taxon>Duplodnaviria</taxon>
        <taxon>Heunggongvirae</taxon>
        <taxon>Uroviricota</taxon>
        <taxon>Caudoviricetes</taxon>
        <taxon>Peduoviridae</taxon>
        <taxon>Maltschvirus</taxon>
        <taxon>Maltschvirus maltsch</taxon>
    </lineage>
</organism>
<reference evidence="1" key="1">
    <citation type="submission" date="2020-04" db="EMBL/GenBank/DDBJ databases">
        <authorList>
            <person name="Chiriac C."/>
            <person name="Salcher M."/>
            <person name="Ghai R."/>
            <person name="Kavagutti S V."/>
        </authorList>
    </citation>
    <scope>NUCLEOTIDE SEQUENCE</scope>
</reference>
<name>A0A6J5L9M1_9CAUD</name>
<protein>
    <submittedName>
        <fullName evidence="1">Uncharacterized protein</fullName>
    </submittedName>
</protein>
<gene>
    <name evidence="1" type="ORF">UFOVP117_251</name>
</gene>
<accession>A0A6J5L9M1</accession>